<organism evidence="1 2">
    <name type="scientific">Paenibacillus algorifonticola</name>
    <dbReference type="NCBI Taxonomy" id="684063"/>
    <lineage>
        <taxon>Bacteria</taxon>
        <taxon>Bacillati</taxon>
        <taxon>Bacillota</taxon>
        <taxon>Bacilli</taxon>
        <taxon>Bacillales</taxon>
        <taxon>Paenibacillaceae</taxon>
        <taxon>Paenibacillus</taxon>
    </lineage>
</organism>
<dbReference type="AlphaFoldDB" id="A0A1I2HNU4"/>
<evidence type="ECO:0000313" key="1">
    <source>
        <dbReference type="EMBL" id="SFF31469.1"/>
    </source>
</evidence>
<sequence>MAMMEIFVIGSIVFQEANIEWKGLTHMQLIVEQPAASWYKQQLELKNGESVRIFVKLGGCSTVVPGLSLGINKELPINPGLSTTVEGITFFMEEANLWYLDNKGLRITFDERHEEIDMIVE</sequence>
<evidence type="ECO:0000313" key="2">
    <source>
        <dbReference type="Proteomes" id="UP000183410"/>
    </source>
</evidence>
<protein>
    <submittedName>
        <fullName evidence="1">Uncharacterized protein YneR</fullName>
    </submittedName>
</protein>
<name>A0A1I2HNU4_9BACL</name>
<accession>A0A1I2HNU4</accession>
<proteinExistence type="predicted"/>
<dbReference type="Proteomes" id="UP000183410">
    <property type="component" value="Unassembled WGS sequence"/>
</dbReference>
<dbReference type="SUPFAM" id="SSF89360">
    <property type="entry name" value="HesB-like domain"/>
    <property type="match status" value="1"/>
</dbReference>
<reference evidence="2" key="1">
    <citation type="submission" date="2016-10" db="EMBL/GenBank/DDBJ databases">
        <authorList>
            <person name="Varghese N."/>
            <person name="Submissions S."/>
        </authorList>
    </citation>
    <scope>NUCLEOTIDE SEQUENCE [LARGE SCALE GENOMIC DNA]</scope>
    <source>
        <strain evidence="2">CGMCC 1.10223</strain>
    </source>
</reference>
<dbReference type="InterPro" id="IPR035903">
    <property type="entry name" value="HesB-like_dom_sf"/>
</dbReference>
<gene>
    <name evidence="1" type="ORF">SAMN04487969_12522</name>
</gene>
<keyword evidence="2" id="KW-1185">Reference proteome</keyword>
<dbReference type="EMBL" id="FONN01000025">
    <property type="protein sequence ID" value="SFF31469.1"/>
    <property type="molecule type" value="Genomic_DNA"/>
</dbReference>